<proteinExistence type="predicted"/>
<dbReference type="EMBL" id="AWSI01000009">
    <property type="protein sequence ID" value="ERH31868.1"/>
    <property type="molecule type" value="Genomic_DNA"/>
</dbReference>
<feature type="transmembrane region" description="Helical" evidence="7">
    <location>
        <begin position="412"/>
        <end position="430"/>
    </location>
</feature>
<keyword evidence="4 7" id="KW-0812">Transmembrane</keyword>
<keyword evidence="2" id="KW-0813">Transport</keyword>
<reference evidence="9 10" key="1">
    <citation type="submission" date="2013-08" db="EMBL/GenBank/DDBJ databases">
        <authorList>
            <person name="Weinstock G."/>
            <person name="Sodergren E."/>
            <person name="Wylie T."/>
            <person name="Fulton L."/>
            <person name="Fulton R."/>
            <person name="Fronick C."/>
            <person name="O'Laughlin M."/>
            <person name="Godfrey J."/>
            <person name="Miner T."/>
            <person name="Herter B."/>
            <person name="Appelbaum E."/>
            <person name="Cordes M."/>
            <person name="Lek S."/>
            <person name="Wollam A."/>
            <person name="Pepin K.H."/>
            <person name="Palsikar V.B."/>
            <person name="Mitreva M."/>
            <person name="Wilson R.K."/>
        </authorList>
    </citation>
    <scope>NUCLEOTIDE SEQUENCE [LARGE SCALE GENOMIC DNA]</scope>
    <source>
        <strain evidence="9 10">F0580</strain>
    </source>
</reference>
<dbReference type="AlphaFoldDB" id="U1SIX1"/>
<feature type="domain" description="Major facilitator superfamily (MFS) profile" evidence="8">
    <location>
        <begin position="1"/>
        <end position="213"/>
    </location>
</feature>
<dbReference type="Proteomes" id="UP000016519">
    <property type="component" value="Unassembled WGS sequence"/>
</dbReference>
<evidence type="ECO:0000256" key="1">
    <source>
        <dbReference type="ARBA" id="ARBA00004651"/>
    </source>
</evidence>
<keyword evidence="3" id="KW-1003">Cell membrane</keyword>
<dbReference type="Gene3D" id="1.20.1250.20">
    <property type="entry name" value="MFS general substrate transporter like domains"/>
    <property type="match status" value="1"/>
</dbReference>
<dbReference type="GO" id="GO:0022857">
    <property type="term" value="F:transmembrane transporter activity"/>
    <property type="evidence" value="ECO:0007669"/>
    <property type="project" value="InterPro"/>
</dbReference>
<accession>U1SIX1</accession>
<feature type="domain" description="Major facilitator superfamily (MFS) profile" evidence="8">
    <location>
        <begin position="235"/>
        <end position="437"/>
    </location>
</feature>
<feature type="transmembrane region" description="Helical" evidence="7">
    <location>
        <begin position="317"/>
        <end position="337"/>
    </location>
</feature>
<dbReference type="PANTHER" id="PTHR43266">
    <property type="entry name" value="MACROLIDE-EFFLUX PROTEIN"/>
    <property type="match status" value="1"/>
</dbReference>
<dbReference type="InterPro" id="IPR011701">
    <property type="entry name" value="MFS"/>
</dbReference>
<evidence type="ECO:0000256" key="4">
    <source>
        <dbReference type="ARBA" id="ARBA00022692"/>
    </source>
</evidence>
<comment type="caution">
    <text evidence="9">The sequence shown here is derived from an EMBL/GenBank/DDBJ whole genome shotgun (WGS) entry which is preliminary data.</text>
</comment>
<feature type="transmembrane region" description="Helical" evidence="7">
    <location>
        <begin position="123"/>
        <end position="147"/>
    </location>
</feature>
<feature type="transmembrane region" description="Helical" evidence="7">
    <location>
        <begin position="244"/>
        <end position="266"/>
    </location>
</feature>
<feature type="transmembrane region" description="Helical" evidence="7">
    <location>
        <begin position="66"/>
        <end position="88"/>
    </location>
</feature>
<name>U1SIX1_9BIFI</name>
<protein>
    <submittedName>
        <fullName evidence="9">Transporter, major facilitator family protein</fullName>
    </submittedName>
</protein>
<feature type="transmembrane region" description="Helical" evidence="7">
    <location>
        <begin position="189"/>
        <end position="208"/>
    </location>
</feature>
<evidence type="ECO:0000313" key="10">
    <source>
        <dbReference type="Proteomes" id="UP000016519"/>
    </source>
</evidence>
<keyword evidence="5 7" id="KW-1133">Transmembrane helix</keyword>
<dbReference type="CDD" id="cd06173">
    <property type="entry name" value="MFS_MefA_like"/>
    <property type="match status" value="1"/>
</dbReference>
<dbReference type="SUPFAM" id="SSF103473">
    <property type="entry name" value="MFS general substrate transporter"/>
    <property type="match status" value="1"/>
</dbReference>
<evidence type="ECO:0000259" key="8">
    <source>
        <dbReference type="PROSITE" id="PS50850"/>
    </source>
</evidence>
<feature type="transmembrane region" description="Helical" evidence="7">
    <location>
        <begin position="159"/>
        <end position="183"/>
    </location>
</feature>
<evidence type="ECO:0000313" key="9">
    <source>
        <dbReference type="EMBL" id="ERH31868.1"/>
    </source>
</evidence>
<feature type="transmembrane region" description="Helical" evidence="7">
    <location>
        <begin position="382"/>
        <end position="406"/>
    </location>
</feature>
<feature type="transmembrane region" description="Helical" evidence="7">
    <location>
        <begin position="33"/>
        <end position="54"/>
    </location>
</feature>
<organism evidence="9 10">
    <name type="scientific">Alloscardovia omnicolens F0580</name>
    <dbReference type="NCBI Taxonomy" id="1321816"/>
    <lineage>
        <taxon>Bacteria</taxon>
        <taxon>Bacillati</taxon>
        <taxon>Actinomycetota</taxon>
        <taxon>Actinomycetes</taxon>
        <taxon>Bifidobacteriales</taxon>
        <taxon>Bifidobacteriaceae</taxon>
        <taxon>Alloscardovia</taxon>
    </lineage>
</organism>
<evidence type="ECO:0000256" key="3">
    <source>
        <dbReference type="ARBA" id="ARBA00022475"/>
    </source>
</evidence>
<evidence type="ECO:0000256" key="2">
    <source>
        <dbReference type="ARBA" id="ARBA00022448"/>
    </source>
</evidence>
<dbReference type="GO" id="GO:0005886">
    <property type="term" value="C:plasma membrane"/>
    <property type="evidence" value="ECO:0007669"/>
    <property type="project" value="UniProtKB-SubCell"/>
</dbReference>
<feature type="transmembrane region" description="Helical" evidence="7">
    <location>
        <begin position="95"/>
        <end position="117"/>
    </location>
</feature>
<sequence length="437" mass="47013">MSARESSATSAAPAAPVAPAAPRSRGWLTNVSLLIGGQFISLFGSSLVQYAVWWDLALRSNSVITIMWATIFGMLPQALIAVFGGAWADRLPRRLLIVLPDAMIALVTLALAIGYATGNAQTWFVFLVLFIRSIGSGIQGPAVSAFVSEVTPTEHLMRVNSLNGTLQSVLTIVSPAISAVLIGRFALQSVLFVDVVTAVIGIVCILMIRGVRSAAVEHSESSSTLADIREGLRYTMNHAIVRRILIAFTLGCLICASPTMLCSIFVNRNFADKPFDLWFVQLTSITDKLGFFELTFGIGMVVGGMVMTAWGGFKRRMVSVGVGTIGLGIANIFMGLSADSLMASMWVYVISFVLFGLVLPLINAPTYTYMQERVEPSMQGRVFGLINAATSFSMPLGMLIAGPLSASMPIEWMFIFSGVLTILVGVWALWSNEAVEE</sequence>
<dbReference type="RefSeq" id="WP_021617458.1">
    <property type="nucleotide sequence ID" value="NZ_KE952640.1"/>
</dbReference>
<evidence type="ECO:0000256" key="7">
    <source>
        <dbReference type="SAM" id="Phobius"/>
    </source>
</evidence>
<evidence type="ECO:0000256" key="6">
    <source>
        <dbReference type="ARBA" id="ARBA00023136"/>
    </source>
</evidence>
<comment type="subcellular location">
    <subcellularLocation>
        <location evidence="1">Cell membrane</location>
        <topology evidence="1">Multi-pass membrane protein</topology>
    </subcellularLocation>
</comment>
<keyword evidence="10" id="KW-1185">Reference proteome</keyword>
<dbReference type="HOGENOM" id="CLU_034180_16_0_11"/>
<gene>
    <name evidence="9" type="ORF">HMPREF9244_00307</name>
</gene>
<dbReference type="PANTHER" id="PTHR43266:SF10">
    <property type="entry name" value="BACILYSIN EXPORTER BACE-RELATED"/>
    <property type="match status" value="1"/>
</dbReference>
<dbReference type="InterPro" id="IPR036259">
    <property type="entry name" value="MFS_trans_sf"/>
</dbReference>
<evidence type="ECO:0000256" key="5">
    <source>
        <dbReference type="ARBA" id="ARBA00022989"/>
    </source>
</evidence>
<dbReference type="InterPro" id="IPR020846">
    <property type="entry name" value="MFS_dom"/>
</dbReference>
<feature type="transmembrane region" description="Helical" evidence="7">
    <location>
        <begin position="289"/>
        <end position="310"/>
    </location>
</feature>
<feature type="transmembrane region" description="Helical" evidence="7">
    <location>
        <begin position="343"/>
        <end position="362"/>
    </location>
</feature>
<dbReference type="PATRIC" id="fig|1321816.3.peg.261"/>
<keyword evidence="6 7" id="KW-0472">Membrane</keyword>
<dbReference type="Pfam" id="PF07690">
    <property type="entry name" value="MFS_1"/>
    <property type="match status" value="2"/>
</dbReference>
<dbReference type="PROSITE" id="PS50850">
    <property type="entry name" value="MFS"/>
    <property type="match status" value="2"/>
</dbReference>